<feature type="domain" description="Reverse transcriptase" evidence="1">
    <location>
        <begin position="55"/>
        <end position="143"/>
    </location>
</feature>
<dbReference type="OrthoDB" id="416454at2759"/>
<dbReference type="InterPro" id="IPR000477">
    <property type="entry name" value="RT_dom"/>
</dbReference>
<keyword evidence="3" id="KW-1185">Reference proteome</keyword>
<evidence type="ECO:0000313" key="2">
    <source>
        <dbReference type="EMBL" id="RMC04301.1"/>
    </source>
</evidence>
<sequence>MAIIALDVIMSQVAITQLPYRARYLTCMNRPSNIVIRGSVPNTRNVTHIHEKGGKEDPGNYRPVSLTSVPGKVMKQFILSAIMQSLQDGKDIRPSQHGFRRDRLCLTNLASFYDEVTCLVDVGKTVDVVYLDFSKAFDSLPQHTPGKAGSSQLGQEHSFLA</sequence>
<comment type="caution">
    <text evidence="2">The sequence shown here is derived from an EMBL/GenBank/DDBJ whole genome shotgun (WGS) entry which is preliminary data.</text>
</comment>
<name>A0A3M0JVT2_HIRRU</name>
<dbReference type="EMBL" id="QRBI01000126">
    <property type="protein sequence ID" value="RMC04301.1"/>
    <property type="molecule type" value="Genomic_DNA"/>
</dbReference>
<dbReference type="AlphaFoldDB" id="A0A3M0JVT2"/>
<evidence type="ECO:0000259" key="1">
    <source>
        <dbReference type="Pfam" id="PF00078"/>
    </source>
</evidence>
<gene>
    <name evidence="2" type="ORF">DUI87_19120</name>
</gene>
<reference evidence="2 3" key="1">
    <citation type="submission" date="2018-07" db="EMBL/GenBank/DDBJ databases">
        <title>A high quality draft genome assembly of the barn swallow (H. rustica rustica).</title>
        <authorList>
            <person name="Formenti G."/>
            <person name="Chiara M."/>
            <person name="Poveda L."/>
            <person name="Francoijs K.-J."/>
            <person name="Bonisoli-Alquati A."/>
            <person name="Canova L."/>
            <person name="Gianfranceschi L."/>
            <person name="Horner D.S."/>
            <person name="Saino N."/>
        </authorList>
    </citation>
    <scope>NUCLEOTIDE SEQUENCE [LARGE SCALE GENOMIC DNA]</scope>
    <source>
        <strain evidence="2">Chelidonia</strain>
        <tissue evidence="2">Blood</tissue>
    </source>
</reference>
<dbReference type="PANTHER" id="PTHR33332">
    <property type="entry name" value="REVERSE TRANSCRIPTASE DOMAIN-CONTAINING PROTEIN"/>
    <property type="match status" value="1"/>
</dbReference>
<proteinExistence type="predicted"/>
<dbReference type="Proteomes" id="UP000269221">
    <property type="component" value="Unassembled WGS sequence"/>
</dbReference>
<accession>A0A3M0JVT2</accession>
<evidence type="ECO:0000313" key="3">
    <source>
        <dbReference type="Proteomes" id="UP000269221"/>
    </source>
</evidence>
<protein>
    <recommendedName>
        <fullName evidence="1">Reverse transcriptase domain-containing protein</fullName>
    </recommendedName>
</protein>
<organism evidence="2 3">
    <name type="scientific">Hirundo rustica rustica</name>
    <dbReference type="NCBI Taxonomy" id="333673"/>
    <lineage>
        <taxon>Eukaryota</taxon>
        <taxon>Metazoa</taxon>
        <taxon>Chordata</taxon>
        <taxon>Craniata</taxon>
        <taxon>Vertebrata</taxon>
        <taxon>Euteleostomi</taxon>
        <taxon>Archelosauria</taxon>
        <taxon>Archosauria</taxon>
        <taxon>Dinosauria</taxon>
        <taxon>Saurischia</taxon>
        <taxon>Theropoda</taxon>
        <taxon>Coelurosauria</taxon>
        <taxon>Aves</taxon>
        <taxon>Neognathae</taxon>
        <taxon>Neoaves</taxon>
        <taxon>Telluraves</taxon>
        <taxon>Australaves</taxon>
        <taxon>Passeriformes</taxon>
        <taxon>Sylvioidea</taxon>
        <taxon>Hirundinidae</taxon>
        <taxon>Hirundo</taxon>
    </lineage>
</organism>
<dbReference type="Pfam" id="PF00078">
    <property type="entry name" value="RVT_1"/>
    <property type="match status" value="1"/>
</dbReference>